<sequence>MCICNKKAAVKISESRDNPKKPFYCCKYDECLYFKLWSPSENDFDSGAQLVGDVNAEIATNDMLKALRMLTNEINALVKRMQCICNQSGDGWLAGHNIQNLQTPLGIETSQK</sequence>
<evidence type="ECO:0000313" key="1">
    <source>
        <dbReference type="EMBL" id="KAJ4707605.1"/>
    </source>
</evidence>
<gene>
    <name evidence="1" type="ORF">OWV82_021103</name>
</gene>
<evidence type="ECO:0000313" key="2">
    <source>
        <dbReference type="Proteomes" id="UP001164539"/>
    </source>
</evidence>
<accession>A0ACC1X829</accession>
<dbReference type="EMBL" id="CM051404">
    <property type="protein sequence ID" value="KAJ4707605.1"/>
    <property type="molecule type" value="Genomic_DNA"/>
</dbReference>
<comment type="caution">
    <text evidence="1">The sequence shown here is derived from an EMBL/GenBank/DDBJ whole genome shotgun (WGS) entry which is preliminary data.</text>
</comment>
<reference evidence="1 2" key="1">
    <citation type="journal article" date="2023" name="Science">
        <title>Complex scaffold remodeling in plant triterpene biosynthesis.</title>
        <authorList>
            <person name="De La Pena R."/>
            <person name="Hodgson H."/>
            <person name="Liu J.C."/>
            <person name="Stephenson M.J."/>
            <person name="Martin A.C."/>
            <person name="Owen C."/>
            <person name="Harkess A."/>
            <person name="Leebens-Mack J."/>
            <person name="Jimenez L.E."/>
            <person name="Osbourn A."/>
            <person name="Sattely E.S."/>
        </authorList>
    </citation>
    <scope>NUCLEOTIDE SEQUENCE [LARGE SCALE GENOMIC DNA]</scope>
    <source>
        <strain evidence="2">cv. JPN11</strain>
        <tissue evidence="1">Leaf</tissue>
    </source>
</reference>
<dbReference type="Proteomes" id="UP001164539">
    <property type="component" value="Chromosome 11"/>
</dbReference>
<name>A0ACC1X829_MELAZ</name>
<proteinExistence type="predicted"/>
<organism evidence="1 2">
    <name type="scientific">Melia azedarach</name>
    <name type="common">Chinaberry tree</name>
    <dbReference type="NCBI Taxonomy" id="155640"/>
    <lineage>
        <taxon>Eukaryota</taxon>
        <taxon>Viridiplantae</taxon>
        <taxon>Streptophyta</taxon>
        <taxon>Embryophyta</taxon>
        <taxon>Tracheophyta</taxon>
        <taxon>Spermatophyta</taxon>
        <taxon>Magnoliopsida</taxon>
        <taxon>eudicotyledons</taxon>
        <taxon>Gunneridae</taxon>
        <taxon>Pentapetalae</taxon>
        <taxon>rosids</taxon>
        <taxon>malvids</taxon>
        <taxon>Sapindales</taxon>
        <taxon>Meliaceae</taxon>
        <taxon>Melia</taxon>
    </lineage>
</organism>
<keyword evidence="2" id="KW-1185">Reference proteome</keyword>
<protein>
    <submittedName>
        <fullName evidence="1">Uncharacterized protein</fullName>
    </submittedName>
</protein>